<keyword evidence="1" id="KW-1133">Transmembrane helix</keyword>
<feature type="signal peptide" evidence="2">
    <location>
        <begin position="1"/>
        <end position="23"/>
    </location>
</feature>
<keyword evidence="2" id="KW-0732">Signal</keyword>
<dbReference type="FunCoup" id="A0A6P7LYH4">
    <property type="interactions" value="34"/>
</dbReference>
<name>A0A6P7LYH4_BETSP</name>
<dbReference type="OrthoDB" id="9932608at2759"/>
<accession>A0A6P7LYH4</accession>
<protein>
    <submittedName>
        <fullName evidence="5">Uncharacterized protein LOC114851334</fullName>
    </submittedName>
</protein>
<dbReference type="RefSeq" id="XP_028998943.1">
    <property type="nucleotide sequence ID" value="XM_029143110.3"/>
</dbReference>
<feature type="transmembrane region" description="Helical" evidence="1">
    <location>
        <begin position="156"/>
        <end position="177"/>
    </location>
</feature>
<evidence type="ECO:0000256" key="2">
    <source>
        <dbReference type="SAM" id="SignalP"/>
    </source>
</evidence>
<dbReference type="SMART" id="SM00409">
    <property type="entry name" value="IG"/>
    <property type="match status" value="1"/>
</dbReference>
<evidence type="ECO:0000313" key="5">
    <source>
        <dbReference type="RefSeq" id="XP_028998943.1"/>
    </source>
</evidence>
<dbReference type="Gene3D" id="2.60.40.10">
    <property type="entry name" value="Immunoglobulins"/>
    <property type="match status" value="1"/>
</dbReference>
<evidence type="ECO:0000256" key="1">
    <source>
        <dbReference type="SAM" id="Phobius"/>
    </source>
</evidence>
<feature type="domain" description="Immunoglobulin" evidence="3">
    <location>
        <begin position="25"/>
        <end position="128"/>
    </location>
</feature>
<dbReference type="InterPro" id="IPR013106">
    <property type="entry name" value="Ig_V-set"/>
</dbReference>
<dbReference type="GeneID" id="114851334"/>
<dbReference type="InterPro" id="IPR003599">
    <property type="entry name" value="Ig_sub"/>
</dbReference>
<dbReference type="InParanoid" id="A0A6P7LYH4"/>
<dbReference type="KEGG" id="bspl:114851334"/>
<sequence length="229" mass="25625">MKTFIWFNTVVICSISWISVSEAQSQTVKVQSGQSVTLRSPKLPGDAVIIWSRLIKTTNASCICYKIELKNETQFCEGFKDGNIEMGVNATGVQLTIRKVNLSDSGIYFCEFYSGENNIYHVIYLDVEGKNMAGSEETQDHLDTACQTQCNKTTCVMSLILGGVTVFLLLVVTGLVVSLRKLQTAENEEQKTHQQENPASDDLNYAAVSFRQKERRREVEPNVVYSATR</sequence>
<evidence type="ECO:0000313" key="4">
    <source>
        <dbReference type="Proteomes" id="UP000515150"/>
    </source>
</evidence>
<dbReference type="Pfam" id="PF07686">
    <property type="entry name" value="V-set"/>
    <property type="match status" value="1"/>
</dbReference>
<dbReference type="InterPro" id="IPR013783">
    <property type="entry name" value="Ig-like_fold"/>
</dbReference>
<proteinExistence type="predicted"/>
<evidence type="ECO:0000259" key="3">
    <source>
        <dbReference type="SMART" id="SM00409"/>
    </source>
</evidence>
<dbReference type="AlphaFoldDB" id="A0A6P7LYH4"/>
<dbReference type="Proteomes" id="UP000515150">
    <property type="component" value="Chromosome 2"/>
</dbReference>
<feature type="chain" id="PRO_5027701454" evidence="2">
    <location>
        <begin position="24"/>
        <end position="229"/>
    </location>
</feature>
<organism evidence="4 5">
    <name type="scientific">Betta splendens</name>
    <name type="common">Siamese fighting fish</name>
    <dbReference type="NCBI Taxonomy" id="158456"/>
    <lineage>
        <taxon>Eukaryota</taxon>
        <taxon>Metazoa</taxon>
        <taxon>Chordata</taxon>
        <taxon>Craniata</taxon>
        <taxon>Vertebrata</taxon>
        <taxon>Euteleostomi</taxon>
        <taxon>Actinopterygii</taxon>
        <taxon>Neopterygii</taxon>
        <taxon>Teleostei</taxon>
        <taxon>Neoteleostei</taxon>
        <taxon>Acanthomorphata</taxon>
        <taxon>Anabantaria</taxon>
        <taxon>Anabantiformes</taxon>
        <taxon>Anabantoidei</taxon>
        <taxon>Osphronemidae</taxon>
        <taxon>Betta</taxon>
    </lineage>
</organism>
<keyword evidence="4" id="KW-1185">Reference proteome</keyword>
<gene>
    <name evidence="5" type="primary">LOC114851334</name>
</gene>
<reference evidence="5" key="1">
    <citation type="submission" date="2025-08" db="UniProtKB">
        <authorList>
            <consortium name="RefSeq"/>
        </authorList>
    </citation>
    <scope>IDENTIFICATION</scope>
</reference>
<dbReference type="InterPro" id="IPR036179">
    <property type="entry name" value="Ig-like_dom_sf"/>
</dbReference>
<keyword evidence="1" id="KW-0472">Membrane</keyword>
<keyword evidence="1" id="KW-0812">Transmembrane</keyword>
<dbReference type="SUPFAM" id="SSF48726">
    <property type="entry name" value="Immunoglobulin"/>
    <property type="match status" value="1"/>
</dbReference>